<accession>A0AAD5RZ22</accession>
<evidence type="ECO:0000256" key="3">
    <source>
        <dbReference type="ARBA" id="ARBA00022989"/>
    </source>
</evidence>
<dbReference type="PANTHER" id="PTHR11785:SF382">
    <property type="entry name" value="LOW-AFFINITY METHIONINE PERMEASE"/>
    <property type="match status" value="1"/>
</dbReference>
<organism evidence="7 8">
    <name type="scientific">Zalerion maritima</name>
    <dbReference type="NCBI Taxonomy" id="339359"/>
    <lineage>
        <taxon>Eukaryota</taxon>
        <taxon>Fungi</taxon>
        <taxon>Dikarya</taxon>
        <taxon>Ascomycota</taxon>
        <taxon>Pezizomycotina</taxon>
        <taxon>Sordariomycetes</taxon>
        <taxon>Lulworthiomycetidae</taxon>
        <taxon>Lulworthiales</taxon>
        <taxon>Lulworthiaceae</taxon>
        <taxon>Zalerion</taxon>
    </lineage>
</organism>
<feature type="transmembrane region" description="Helical" evidence="6">
    <location>
        <begin position="128"/>
        <end position="150"/>
    </location>
</feature>
<evidence type="ECO:0000256" key="6">
    <source>
        <dbReference type="SAM" id="Phobius"/>
    </source>
</evidence>
<dbReference type="PIRSF" id="PIRSF006060">
    <property type="entry name" value="AA_transporter"/>
    <property type="match status" value="1"/>
</dbReference>
<dbReference type="AlphaFoldDB" id="A0AAD5RZ22"/>
<dbReference type="EMBL" id="JAKWBI020000003">
    <property type="protein sequence ID" value="KAJ2907218.1"/>
    <property type="molecule type" value="Genomic_DNA"/>
</dbReference>
<dbReference type="Gene3D" id="1.20.1740.10">
    <property type="entry name" value="Amino acid/polyamine transporter I"/>
    <property type="match status" value="1"/>
</dbReference>
<evidence type="ECO:0000256" key="5">
    <source>
        <dbReference type="SAM" id="MobiDB-lite"/>
    </source>
</evidence>
<dbReference type="Pfam" id="PF13520">
    <property type="entry name" value="AA_permease_2"/>
    <property type="match status" value="1"/>
</dbReference>
<keyword evidence="2 6" id="KW-0812">Transmembrane</keyword>
<protein>
    <submittedName>
        <fullName evidence="7">Amino acid transporter</fullName>
    </submittedName>
</protein>
<feature type="transmembrane region" description="Helical" evidence="6">
    <location>
        <begin position="414"/>
        <end position="439"/>
    </location>
</feature>
<reference evidence="7" key="1">
    <citation type="submission" date="2022-07" db="EMBL/GenBank/DDBJ databases">
        <title>Draft genome sequence of Zalerion maritima ATCC 34329, a (micro)plastics degrading marine fungus.</title>
        <authorList>
            <person name="Paco A."/>
            <person name="Goncalves M.F.M."/>
            <person name="Rocha-Santos T.A.P."/>
            <person name="Alves A."/>
        </authorList>
    </citation>
    <scope>NUCLEOTIDE SEQUENCE</scope>
    <source>
        <strain evidence="7">ATCC 34329</strain>
    </source>
</reference>
<feature type="transmembrane region" description="Helical" evidence="6">
    <location>
        <begin position="485"/>
        <end position="507"/>
    </location>
</feature>
<name>A0AAD5RZ22_9PEZI</name>
<dbReference type="FunFam" id="1.20.1740.10:FF:000106">
    <property type="entry name" value="Methionine transporter, putative (Eurofung)"/>
    <property type="match status" value="1"/>
</dbReference>
<dbReference type="Proteomes" id="UP001201980">
    <property type="component" value="Unassembled WGS sequence"/>
</dbReference>
<dbReference type="InterPro" id="IPR050598">
    <property type="entry name" value="AminoAcid_Transporter"/>
</dbReference>
<feature type="region of interest" description="Disordered" evidence="5">
    <location>
        <begin position="1"/>
        <end position="34"/>
    </location>
</feature>
<feature type="transmembrane region" description="Helical" evidence="6">
    <location>
        <begin position="86"/>
        <end position="107"/>
    </location>
</feature>
<evidence type="ECO:0000313" key="7">
    <source>
        <dbReference type="EMBL" id="KAJ2907218.1"/>
    </source>
</evidence>
<feature type="transmembrane region" description="Helical" evidence="6">
    <location>
        <begin position="202"/>
        <end position="222"/>
    </location>
</feature>
<gene>
    <name evidence="7" type="ORF">MKZ38_006512</name>
</gene>
<feature type="transmembrane region" description="Helical" evidence="6">
    <location>
        <begin position="288"/>
        <end position="311"/>
    </location>
</feature>
<sequence>MAREPTVYRQPLTPEDEIELAPPPTSGDSSNDVPEKDYRDFVIPEDRKLGVVSTTLLIVNRVVGTGIFSTPSFIIANTDSVGASLIFWVLGGVLTVAGMFVYLEFGTALPRSGGEKVYLERVYRRPRYLATSVFAVQFILFAVSTGNSVSFSSYLLKAINPDFNSLDASWTGRAVAAAAITVVCLIHSFIPKTGIWLSNGLGAFKIVLLLLVVCTGFATLAGSTQADAMANFQSFDGEGSAPSGTPLAVTRAARYALALNQVMYSYSGWENANYVLTEVRNAPRTLKIAAPLAVTTVTILYFLANVSYFAAMSKTEIADSGVTVAAKFFENAWGKGSFATRVMPLFVAISALGNVFAQSFAMPRVKQELAKEGFLPFSKFWASDWPFSAPTGAIFLHWIFTVAFILGSNASNTYAFVTAVFIYTGIWIKVLLGIGLLYLTFAPQENWKQQRTSFRSSPALTVFWIVSLLYVIGAPFIPNKMLDPIPWYTVPVLGTSMIAVGIIYWGLWAKLAPMFGFHIMHEVEVLPDGSERDEMEERLVE</sequence>
<evidence type="ECO:0000313" key="8">
    <source>
        <dbReference type="Proteomes" id="UP001201980"/>
    </source>
</evidence>
<feature type="transmembrane region" description="Helical" evidence="6">
    <location>
        <begin position="345"/>
        <end position="365"/>
    </location>
</feature>
<keyword evidence="3 6" id="KW-1133">Transmembrane helix</keyword>
<dbReference type="PANTHER" id="PTHR11785">
    <property type="entry name" value="AMINO ACID TRANSPORTER"/>
    <property type="match status" value="1"/>
</dbReference>
<evidence type="ECO:0000256" key="4">
    <source>
        <dbReference type="ARBA" id="ARBA00023136"/>
    </source>
</evidence>
<comment type="subcellular location">
    <subcellularLocation>
        <location evidence="1">Membrane</location>
        <topology evidence="1">Multi-pass membrane protein</topology>
    </subcellularLocation>
</comment>
<dbReference type="GO" id="GO:0016020">
    <property type="term" value="C:membrane"/>
    <property type="evidence" value="ECO:0007669"/>
    <property type="project" value="UniProtKB-SubCell"/>
</dbReference>
<keyword evidence="4 6" id="KW-0472">Membrane</keyword>
<comment type="caution">
    <text evidence="7">The sequence shown here is derived from an EMBL/GenBank/DDBJ whole genome shotgun (WGS) entry which is preliminary data.</text>
</comment>
<feature type="transmembrane region" description="Helical" evidence="6">
    <location>
        <begin position="170"/>
        <end position="190"/>
    </location>
</feature>
<keyword evidence="8" id="KW-1185">Reference proteome</keyword>
<dbReference type="GO" id="GO:0015179">
    <property type="term" value="F:L-amino acid transmembrane transporter activity"/>
    <property type="evidence" value="ECO:0007669"/>
    <property type="project" value="TreeGrafter"/>
</dbReference>
<dbReference type="InterPro" id="IPR002293">
    <property type="entry name" value="AA/rel_permease1"/>
</dbReference>
<proteinExistence type="predicted"/>
<evidence type="ECO:0000256" key="1">
    <source>
        <dbReference type="ARBA" id="ARBA00004141"/>
    </source>
</evidence>
<feature type="transmembrane region" description="Helical" evidence="6">
    <location>
        <begin position="459"/>
        <end position="478"/>
    </location>
</feature>
<feature type="transmembrane region" description="Helical" evidence="6">
    <location>
        <begin position="385"/>
        <end position="407"/>
    </location>
</feature>
<evidence type="ECO:0000256" key="2">
    <source>
        <dbReference type="ARBA" id="ARBA00022692"/>
    </source>
</evidence>